<protein>
    <submittedName>
        <fullName evidence="2">Uncharacterized protein</fullName>
    </submittedName>
</protein>
<proteinExistence type="predicted"/>
<name>A0ABR3F2X4_9AGAR</name>
<feature type="compositionally biased region" description="Basic and acidic residues" evidence="1">
    <location>
        <begin position="14"/>
        <end position="27"/>
    </location>
</feature>
<feature type="region of interest" description="Disordered" evidence="1">
    <location>
        <begin position="1"/>
        <end position="33"/>
    </location>
</feature>
<evidence type="ECO:0000256" key="1">
    <source>
        <dbReference type="SAM" id="MobiDB-lite"/>
    </source>
</evidence>
<feature type="compositionally biased region" description="Polar residues" evidence="1">
    <location>
        <begin position="1"/>
        <end position="13"/>
    </location>
</feature>
<sequence>MNTTGMTWWLSTGSRHEDRSRSEHERVPNITTNLKTTPLAMPMNLSKDTRSMTSTDNVADCVGADVGRTWGFGGFSSLAGSDGW</sequence>
<evidence type="ECO:0000313" key="2">
    <source>
        <dbReference type="EMBL" id="KAL0569545.1"/>
    </source>
</evidence>
<reference evidence="2 3" key="1">
    <citation type="submission" date="2024-02" db="EMBL/GenBank/DDBJ databases">
        <title>A draft genome for the cacao thread blight pathogen Marasmius crinis-equi.</title>
        <authorList>
            <person name="Cohen S.P."/>
            <person name="Baruah I.K."/>
            <person name="Amoako-Attah I."/>
            <person name="Bukari Y."/>
            <person name="Meinhardt L.W."/>
            <person name="Bailey B.A."/>
        </authorList>
    </citation>
    <scope>NUCLEOTIDE SEQUENCE [LARGE SCALE GENOMIC DNA]</scope>
    <source>
        <strain evidence="2 3">GH-76</strain>
    </source>
</reference>
<dbReference type="EMBL" id="JBAHYK010001094">
    <property type="protein sequence ID" value="KAL0569545.1"/>
    <property type="molecule type" value="Genomic_DNA"/>
</dbReference>
<accession>A0ABR3F2X4</accession>
<organism evidence="2 3">
    <name type="scientific">Marasmius crinis-equi</name>
    <dbReference type="NCBI Taxonomy" id="585013"/>
    <lineage>
        <taxon>Eukaryota</taxon>
        <taxon>Fungi</taxon>
        <taxon>Dikarya</taxon>
        <taxon>Basidiomycota</taxon>
        <taxon>Agaricomycotina</taxon>
        <taxon>Agaricomycetes</taxon>
        <taxon>Agaricomycetidae</taxon>
        <taxon>Agaricales</taxon>
        <taxon>Marasmiineae</taxon>
        <taxon>Marasmiaceae</taxon>
        <taxon>Marasmius</taxon>
    </lineage>
</organism>
<keyword evidence="3" id="KW-1185">Reference proteome</keyword>
<dbReference type="Proteomes" id="UP001465976">
    <property type="component" value="Unassembled WGS sequence"/>
</dbReference>
<gene>
    <name evidence="2" type="ORF">V5O48_012419</name>
</gene>
<comment type="caution">
    <text evidence="2">The sequence shown here is derived from an EMBL/GenBank/DDBJ whole genome shotgun (WGS) entry which is preliminary data.</text>
</comment>
<evidence type="ECO:0000313" key="3">
    <source>
        <dbReference type="Proteomes" id="UP001465976"/>
    </source>
</evidence>